<feature type="region of interest" description="Disordered" evidence="1">
    <location>
        <begin position="1"/>
        <end position="23"/>
    </location>
</feature>
<dbReference type="Proteomes" id="UP000299102">
    <property type="component" value="Unassembled WGS sequence"/>
</dbReference>
<proteinExistence type="predicted"/>
<accession>A0A4C1VX15</accession>
<dbReference type="EMBL" id="BGZK01000438">
    <property type="protein sequence ID" value="GBP43558.1"/>
    <property type="molecule type" value="Genomic_DNA"/>
</dbReference>
<name>A0A4C1VX15_EUMVA</name>
<gene>
    <name evidence="2" type="ORF">EVAR_87475_1</name>
</gene>
<evidence type="ECO:0000313" key="3">
    <source>
        <dbReference type="Proteomes" id="UP000299102"/>
    </source>
</evidence>
<dbReference type="AlphaFoldDB" id="A0A4C1VX15"/>
<evidence type="ECO:0000256" key="1">
    <source>
        <dbReference type="SAM" id="MobiDB-lite"/>
    </source>
</evidence>
<evidence type="ECO:0000313" key="2">
    <source>
        <dbReference type="EMBL" id="GBP43558.1"/>
    </source>
</evidence>
<protein>
    <submittedName>
        <fullName evidence="2">Uncharacterized protein</fullName>
    </submittedName>
</protein>
<sequence>MTPKLSISHEVNMANAKSSRTRPCNTVEHRAVLRTPPDCRRRGAAVDLYLVSGLLSVEPAVDAGVIV</sequence>
<keyword evidence="3" id="KW-1185">Reference proteome</keyword>
<comment type="caution">
    <text evidence="2">The sequence shown here is derived from an EMBL/GenBank/DDBJ whole genome shotgun (WGS) entry which is preliminary data.</text>
</comment>
<reference evidence="2 3" key="1">
    <citation type="journal article" date="2019" name="Commun. Biol.">
        <title>The bagworm genome reveals a unique fibroin gene that provides high tensile strength.</title>
        <authorList>
            <person name="Kono N."/>
            <person name="Nakamura H."/>
            <person name="Ohtoshi R."/>
            <person name="Tomita M."/>
            <person name="Numata K."/>
            <person name="Arakawa K."/>
        </authorList>
    </citation>
    <scope>NUCLEOTIDE SEQUENCE [LARGE SCALE GENOMIC DNA]</scope>
</reference>
<organism evidence="2 3">
    <name type="scientific">Eumeta variegata</name>
    <name type="common">Bagworm moth</name>
    <name type="synonym">Eumeta japonica</name>
    <dbReference type="NCBI Taxonomy" id="151549"/>
    <lineage>
        <taxon>Eukaryota</taxon>
        <taxon>Metazoa</taxon>
        <taxon>Ecdysozoa</taxon>
        <taxon>Arthropoda</taxon>
        <taxon>Hexapoda</taxon>
        <taxon>Insecta</taxon>
        <taxon>Pterygota</taxon>
        <taxon>Neoptera</taxon>
        <taxon>Endopterygota</taxon>
        <taxon>Lepidoptera</taxon>
        <taxon>Glossata</taxon>
        <taxon>Ditrysia</taxon>
        <taxon>Tineoidea</taxon>
        <taxon>Psychidae</taxon>
        <taxon>Oiketicinae</taxon>
        <taxon>Eumeta</taxon>
    </lineage>
</organism>